<keyword evidence="3 7" id="KW-0963">Cytoplasm</keyword>
<dbReference type="PROSITE" id="PS51210">
    <property type="entry name" value="PLA2C"/>
    <property type="match status" value="1"/>
</dbReference>
<evidence type="ECO:0000256" key="7">
    <source>
        <dbReference type="RuleBase" id="RU362102"/>
    </source>
</evidence>
<evidence type="ECO:0000256" key="2">
    <source>
        <dbReference type="ARBA" id="ARBA00013278"/>
    </source>
</evidence>
<accession>A0A8B9UDT2</accession>
<keyword evidence="7" id="KW-0479">Metal-binding</keyword>
<dbReference type="AlphaFoldDB" id="A0A8B9UDT2"/>
<evidence type="ECO:0000259" key="9">
    <source>
        <dbReference type="PROSITE" id="PS51210"/>
    </source>
</evidence>
<evidence type="ECO:0000256" key="4">
    <source>
        <dbReference type="ARBA" id="ARBA00022801"/>
    </source>
</evidence>
<dbReference type="GO" id="GO:0005829">
    <property type="term" value="C:cytosol"/>
    <property type="evidence" value="ECO:0007669"/>
    <property type="project" value="TreeGrafter"/>
</dbReference>
<dbReference type="GO" id="GO:0046475">
    <property type="term" value="P:glycerophospholipid catabolic process"/>
    <property type="evidence" value="ECO:0007669"/>
    <property type="project" value="TreeGrafter"/>
</dbReference>
<dbReference type="Pfam" id="PF01735">
    <property type="entry name" value="PLA2_B"/>
    <property type="match status" value="1"/>
</dbReference>
<dbReference type="GO" id="GO:0005509">
    <property type="term" value="F:calcium ion binding"/>
    <property type="evidence" value="ECO:0007669"/>
    <property type="project" value="TreeGrafter"/>
</dbReference>
<reference evidence="10" key="2">
    <citation type="submission" date="2025-09" db="UniProtKB">
        <authorList>
            <consortium name="Ensembl"/>
        </authorList>
    </citation>
    <scope>IDENTIFICATION</scope>
</reference>
<dbReference type="FunFam" id="3.40.1090.10:FF:000002">
    <property type="entry name" value="Phospholipase A2"/>
    <property type="match status" value="1"/>
</dbReference>
<dbReference type="EC" id="3.1.1.4" evidence="2 7"/>
<sequence length="652" mass="75800">NEKLQTKTIKNSDNPVWNETFYFRIQREVENVLELAVCDEDPLTKDDMQFTVLFNVARVRPGERVRETFALKSEVRTENTWTDLTFHFGFCVRLQLLKIDPCAFLRLILCLWTYLCCSTEKLDVRLGYDLCREEQEFLQKRKRVVASALKRVLHLERDLHGHEVPVIAVMATGGGLRAMSAMFGHLLALQKLNLLDCVTYVTGASGSTWTLADLYEHADWSQKTLEEPLRAVKEQVTKCKLNLMSMEHLKYYHKELAERAKAGHVSSFTTLWSLVQEMFLHERPRKYKLTDQRKALEHGQNPLPFYAVLNVKEEKYSTFKFREWTEFSPYEVAIPKYGASIRSEFFDSEFFMGRRVKKLPESRICYLEGDLAMQLLTCIFFSHISFSISEKHSPEEDTTIIEPPSCLSGKLYEMFQDIMTKRPLLGKSHNFLRGLEFHKDYAHQKKFVEWKGNYTVLDSFPNNLTPLQKYLCLIDVGYFINTSGAALFRPERNVDVIISLDYGLGNVFKQLEMTYKYCKIQKIPFPKVELSEEEEKNPKECYVFSDPEDPRAPIVIHFPLVNDTFKEFKEPGVKRSHSEMEEGKVNLENSCSPYYLVRLIYSSENFDKLVNLSKYNILNNRDLLLQAIQSAVERKRSGRTGNLPSHSGAEYA</sequence>
<dbReference type="GO" id="GO:0005544">
    <property type="term" value="F:calcium-dependent phospholipid binding"/>
    <property type="evidence" value="ECO:0007669"/>
    <property type="project" value="TreeGrafter"/>
</dbReference>
<evidence type="ECO:0000256" key="6">
    <source>
        <dbReference type="PROSITE-ProRule" id="PRU00555"/>
    </source>
</evidence>
<protein>
    <recommendedName>
        <fullName evidence="2 7">Phospholipase A2</fullName>
        <ecNumber evidence="2 7">3.1.1.4</ecNumber>
    </recommendedName>
</protein>
<evidence type="ECO:0000256" key="5">
    <source>
        <dbReference type="ARBA" id="ARBA00023098"/>
    </source>
</evidence>
<proteinExistence type="predicted"/>
<dbReference type="PANTHER" id="PTHR10728">
    <property type="entry name" value="CYTOSOLIC PHOSPHOLIPASE A2"/>
    <property type="match status" value="1"/>
</dbReference>
<keyword evidence="6 7" id="KW-0442">Lipid degradation</keyword>
<feature type="domain" description="C2" evidence="8">
    <location>
        <begin position="1"/>
        <end position="69"/>
    </location>
</feature>
<dbReference type="SUPFAM" id="SSF49562">
    <property type="entry name" value="C2 domain (Calcium/lipid-binding domain, CaLB)"/>
    <property type="match status" value="1"/>
</dbReference>
<dbReference type="Pfam" id="PF00168">
    <property type="entry name" value="C2"/>
    <property type="match status" value="1"/>
</dbReference>
<dbReference type="Gene3D" id="3.40.1090.10">
    <property type="entry name" value="Cytosolic phospholipase A2 catalytic domain"/>
    <property type="match status" value="1"/>
</dbReference>
<evidence type="ECO:0000256" key="1">
    <source>
        <dbReference type="ARBA" id="ARBA00004496"/>
    </source>
</evidence>
<dbReference type="PROSITE" id="PS50004">
    <property type="entry name" value="C2"/>
    <property type="match status" value="1"/>
</dbReference>
<dbReference type="Gene3D" id="2.60.40.150">
    <property type="entry name" value="C2 domain"/>
    <property type="match status" value="1"/>
</dbReference>
<dbReference type="SUPFAM" id="SSF52151">
    <property type="entry name" value="FabD/lysophospholipase-like"/>
    <property type="match status" value="1"/>
</dbReference>
<keyword evidence="11" id="KW-1185">Reference proteome</keyword>
<name>A0A8B9UDT2_9AVES</name>
<organism evidence="10 11">
    <name type="scientific">Anas zonorhyncha</name>
    <name type="common">Eastern spot-billed duck</name>
    <dbReference type="NCBI Taxonomy" id="75864"/>
    <lineage>
        <taxon>Eukaryota</taxon>
        <taxon>Metazoa</taxon>
        <taxon>Chordata</taxon>
        <taxon>Craniata</taxon>
        <taxon>Vertebrata</taxon>
        <taxon>Euteleostomi</taxon>
        <taxon>Archelosauria</taxon>
        <taxon>Archosauria</taxon>
        <taxon>Dinosauria</taxon>
        <taxon>Saurischia</taxon>
        <taxon>Theropoda</taxon>
        <taxon>Coelurosauria</taxon>
        <taxon>Aves</taxon>
        <taxon>Neognathae</taxon>
        <taxon>Galloanserae</taxon>
        <taxon>Anseriformes</taxon>
        <taxon>Anatidae</taxon>
        <taxon>Anatinae</taxon>
        <taxon>Anas</taxon>
    </lineage>
</organism>
<dbReference type="SMART" id="SM00022">
    <property type="entry name" value="PLAc"/>
    <property type="match status" value="1"/>
</dbReference>
<dbReference type="InterPro" id="IPR016035">
    <property type="entry name" value="Acyl_Trfase/lysoPLipase"/>
</dbReference>
<evidence type="ECO:0000256" key="3">
    <source>
        <dbReference type="ARBA" id="ARBA00022490"/>
    </source>
</evidence>
<comment type="subcellular location">
    <subcellularLocation>
        <location evidence="1">Cytoplasm</location>
    </subcellularLocation>
</comment>
<dbReference type="Ensembl" id="ENSAZOT00000007287.1">
    <property type="protein sequence ID" value="ENSAZOP00000006827.1"/>
    <property type="gene ID" value="ENSAZOG00000004140.1"/>
</dbReference>
<dbReference type="InterPro" id="IPR002642">
    <property type="entry name" value="LysoPLipase_cat_dom"/>
</dbReference>
<evidence type="ECO:0000259" key="8">
    <source>
        <dbReference type="PROSITE" id="PS50004"/>
    </source>
</evidence>
<comment type="catalytic activity">
    <reaction evidence="7">
        <text>a 1,2-diacyl-sn-glycero-3-phosphocholine + H2O = a 1-acyl-sn-glycero-3-phosphocholine + a fatty acid + H(+)</text>
        <dbReference type="Rhea" id="RHEA:15801"/>
        <dbReference type="ChEBI" id="CHEBI:15377"/>
        <dbReference type="ChEBI" id="CHEBI:15378"/>
        <dbReference type="ChEBI" id="CHEBI:28868"/>
        <dbReference type="ChEBI" id="CHEBI:57643"/>
        <dbReference type="ChEBI" id="CHEBI:58168"/>
        <dbReference type="EC" id="3.1.1.4"/>
    </reaction>
</comment>
<dbReference type="PANTHER" id="PTHR10728:SF32">
    <property type="entry name" value="CYTOSOLIC PHOSPHOLIPASE A2 BETA"/>
    <property type="match status" value="1"/>
</dbReference>
<comment type="domain">
    <text evidence="7">The N-terminal C2 domain associates with lipid membranes upon calcium binding.</text>
</comment>
<dbReference type="InterPro" id="IPR000008">
    <property type="entry name" value="C2_dom"/>
</dbReference>
<feature type="domain" description="PLA2c" evidence="9">
    <location>
        <begin position="116"/>
        <end position="652"/>
    </location>
</feature>
<keyword evidence="4 6" id="KW-0378">Hydrolase</keyword>
<dbReference type="InterPro" id="IPR035892">
    <property type="entry name" value="C2_domain_sf"/>
</dbReference>
<keyword evidence="5 6" id="KW-0443">Lipid metabolism</keyword>
<dbReference type="Proteomes" id="UP000694549">
    <property type="component" value="Unplaced"/>
</dbReference>
<reference evidence="10" key="1">
    <citation type="submission" date="2025-08" db="UniProtKB">
        <authorList>
            <consortium name="Ensembl"/>
        </authorList>
    </citation>
    <scope>IDENTIFICATION</scope>
</reference>
<keyword evidence="7" id="KW-0106">Calcium</keyword>
<dbReference type="GO" id="GO:0047498">
    <property type="term" value="F:calcium-dependent phospholipase A2 activity"/>
    <property type="evidence" value="ECO:0007669"/>
    <property type="project" value="TreeGrafter"/>
</dbReference>
<evidence type="ECO:0000313" key="11">
    <source>
        <dbReference type="Proteomes" id="UP000694549"/>
    </source>
</evidence>
<evidence type="ECO:0000313" key="10">
    <source>
        <dbReference type="Ensembl" id="ENSAZOP00000006827.1"/>
    </source>
</evidence>